<dbReference type="EMBL" id="LT629695">
    <property type="protein sequence ID" value="SDH75577.1"/>
    <property type="molecule type" value="Genomic_DNA"/>
</dbReference>
<feature type="coiled-coil region" evidence="1">
    <location>
        <begin position="67"/>
        <end position="131"/>
    </location>
</feature>
<dbReference type="RefSeq" id="WP_092505090.1">
    <property type="nucleotide sequence ID" value="NZ_LT629695.1"/>
</dbReference>
<dbReference type="Pfam" id="PF10145">
    <property type="entry name" value="PhageMin_Tail"/>
    <property type="match status" value="1"/>
</dbReference>
<sequence>MRVFELESLFTADTTQIAKAEKDIQATGKRIESKPITATVDGDAKGALASMDRVEQAAKRIVSKETVAKLDANVEKAEQGIDRVEKHLEYLRSVDGALQVTADIKKAEADLQRMQRQVDALKGARAQVEVAADTAQAEADLDSVADAAGDAGAESGDEFGQNLLSALSSLPIAGAVVGVAYLAGRAAWEAFNDGLQVEVSRDRLAALTGLSDVDAARIARAAGEAYANVFGDSIESNMDTARLGVQFDLIDADDTTREAQQVIQGLAGIADALGEDVQPVARATAVLLRTGLARSAQEAFDIIAAGEREGLNLGEDLLDTLTEYGSTFAQLGLTGPQAIGLLNQALAAGAPNTDFFADALRELGIRIRELTPDTADLIREVGLVPSEMRAAFTEGGPAAAAALDQLVDALREVEDPAERDRLAVGLLGTQFEDLQFDLDRLDLTTAVDGMNGVEGAAQRMFDTLSSNDATAMERAQRNVEVAVQGMQGALAVAFSDPLQEAADWVSENRGPMLQFFSDLVNGALDFGESLVISAANGTIAFGEFVSGPLRELVQTLVDIFAMPQFAMFGFETDELQALADGMGDFDETTAAAAQTMTDTLLPAIDLARGEFNDFADPEIALGHLNDTTIRLASSIDAVGYAADGATPLVDAYTIAQDGSVQAGAELEAQVRAGVDALGAQLDAAQAAGESQESLASMYDTGTSALADQLTQMGLNDDQARALIDTILATPESAVTTFESNAAAEQAGVDALADTIVTLPDGSVVVTANTQPAEDEVANAIARIQARAVMLTALATVRSSVGSGADAAAGSGVSWQAQGSVLEFYRSGGFHGLTPMAAQATMVPANTWRVVGDRSDVAEAYIPLDGSARSLSILLEAMRRFGVQPMADGGVVVPTAPSSVGSGDARVSVPITVYPSPGMSEIDLAEATGRAVARKLKQRG</sequence>
<organism evidence="3 4">
    <name type="scientific">Agrococcus jejuensis</name>
    <dbReference type="NCBI Taxonomy" id="399736"/>
    <lineage>
        <taxon>Bacteria</taxon>
        <taxon>Bacillati</taxon>
        <taxon>Actinomycetota</taxon>
        <taxon>Actinomycetes</taxon>
        <taxon>Micrococcales</taxon>
        <taxon>Microbacteriaceae</taxon>
        <taxon>Agrococcus</taxon>
    </lineage>
</organism>
<evidence type="ECO:0000313" key="4">
    <source>
        <dbReference type="Proteomes" id="UP000198822"/>
    </source>
</evidence>
<reference evidence="4" key="1">
    <citation type="submission" date="2016-10" db="EMBL/GenBank/DDBJ databases">
        <authorList>
            <person name="Varghese N."/>
            <person name="Submissions S."/>
        </authorList>
    </citation>
    <scope>NUCLEOTIDE SEQUENCE [LARGE SCALE GENOMIC DNA]</scope>
    <source>
        <strain evidence="4">DSM 22002</strain>
    </source>
</reference>
<dbReference type="Proteomes" id="UP000198822">
    <property type="component" value="Chromosome I"/>
</dbReference>
<gene>
    <name evidence="3" type="ORF">SAMN04489720_2269</name>
</gene>
<evidence type="ECO:0000256" key="1">
    <source>
        <dbReference type="SAM" id="Coils"/>
    </source>
</evidence>
<keyword evidence="4" id="KW-1185">Reference proteome</keyword>
<dbReference type="InterPro" id="IPR010090">
    <property type="entry name" value="Phage_tape_meas"/>
</dbReference>
<name>A0A1G8F0F7_9MICO</name>
<dbReference type="AlphaFoldDB" id="A0A1G8F0F7"/>
<protein>
    <submittedName>
        <fullName evidence="3">Phage-related minor tail protein</fullName>
    </submittedName>
</protein>
<evidence type="ECO:0000259" key="2">
    <source>
        <dbReference type="Pfam" id="PF10145"/>
    </source>
</evidence>
<proteinExistence type="predicted"/>
<keyword evidence="1" id="KW-0175">Coiled coil</keyword>
<evidence type="ECO:0000313" key="3">
    <source>
        <dbReference type="EMBL" id="SDH75577.1"/>
    </source>
</evidence>
<feature type="domain" description="Phage tail tape measure protein" evidence="2">
    <location>
        <begin position="248"/>
        <end position="428"/>
    </location>
</feature>
<dbReference type="OrthoDB" id="3765294at2"/>
<accession>A0A1G8F0F7</accession>
<dbReference type="STRING" id="399736.SAMN04489720_2269"/>